<protein>
    <submittedName>
        <fullName evidence="1">Uncharacterized protein</fullName>
    </submittedName>
</protein>
<gene>
    <name evidence="1" type="ORF">N8I77_003880</name>
</gene>
<dbReference type="EMBL" id="JAUJFL010000002">
    <property type="protein sequence ID" value="KAK2610452.1"/>
    <property type="molecule type" value="Genomic_DNA"/>
</dbReference>
<organism evidence="1 2">
    <name type="scientific">Phomopsis amygdali</name>
    <name type="common">Fusicoccum amygdali</name>
    <dbReference type="NCBI Taxonomy" id="1214568"/>
    <lineage>
        <taxon>Eukaryota</taxon>
        <taxon>Fungi</taxon>
        <taxon>Dikarya</taxon>
        <taxon>Ascomycota</taxon>
        <taxon>Pezizomycotina</taxon>
        <taxon>Sordariomycetes</taxon>
        <taxon>Sordariomycetidae</taxon>
        <taxon>Diaporthales</taxon>
        <taxon>Diaporthaceae</taxon>
        <taxon>Diaporthe</taxon>
    </lineage>
</organism>
<name>A0AAD9SMB0_PHOAM</name>
<dbReference type="Proteomes" id="UP001265746">
    <property type="component" value="Unassembled WGS sequence"/>
</dbReference>
<reference evidence="1" key="1">
    <citation type="submission" date="2023-06" db="EMBL/GenBank/DDBJ databases">
        <authorList>
            <person name="Noh H."/>
        </authorList>
    </citation>
    <scope>NUCLEOTIDE SEQUENCE</scope>
    <source>
        <strain evidence="1">DUCC20226</strain>
    </source>
</reference>
<accession>A0AAD9SMB0</accession>
<evidence type="ECO:0000313" key="1">
    <source>
        <dbReference type="EMBL" id="KAK2610452.1"/>
    </source>
</evidence>
<proteinExistence type="predicted"/>
<keyword evidence="2" id="KW-1185">Reference proteome</keyword>
<comment type="caution">
    <text evidence="1">The sequence shown here is derived from an EMBL/GenBank/DDBJ whole genome shotgun (WGS) entry which is preliminary data.</text>
</comment>
<evidence type="ECO:0000313" key="2">
    <source>
        <dbReference type="Proteomes" id="UP001265746"/>
    </source>
</evidence>
<sequence>MVPESDISRPDWRTPLVKQRMIWPSSKVPRKEPIVTAWWLALNFDRRQASIETGLGSRWIPYTGVPEGDLSVAAWRCILRLNQLELYMDTKITLYLNVIARAYKRD</sequence>
<dbReference type="AlphaFoldDB" id="A0AAD9SMB0"/>